<comment type="caution">
    <text evidence="1">The sequence shown here is derived from an EMBL/GenBank/DDBJ whole genome shotgun (WGS) entry which is preliminary data.</text>
</comment>
<name>A0A0D2JXM3_9BACT</name>
<accession>A0A0D2JXM3</accession>
<gene>
    <name evidence="1" type="ORF">X474_08725</name>
</gene>
<proteinExistence type="predicted"/>
<dbReference type="AlphaFoldDB" id="A0A0D2JXM3"/>
<dbReference type="STRING" id="1429043.X474_08725"/>
<reference evidence="1 2" key="1">
    <citation type="submission" date="2013-11" db="EMBL/GenBank/DDBJ databases">
        <title>Metagenomic analysis of a methanogenic consortium involved in long chain n-alkane degradation.</title>
        <authorList>
            <person name="Davidova I.A."/>
            <person name="Callaghan A.V."/>
            <person name="Wawrik B."/>
            <person name="Pruitt S."/>
            <person name="Marks C."/>
            <person name="Duncan K.E."/>
            <person name="Suflita J.M."/>
        </authorList>
    </citation>
    <scope>NUCLEOTIDE SEQUENCE [LARGE SCALE GENOMIC DNA]</scope>
    <source>
        <strain evidence="1 2">SPR</strain>
    </source>
</reference>
<sequence>MCPVKKPQLFFSQKQKGKFKKQSFSILKNTFPMDKNVFRKK</sequence>
<evidence type="ECO:0000313" key="1">
    <source>
        <dbReference type="EMBL" id="KIX14335.1"/>
    </source>
</evidence>
<protein>
    <submittedName>
        <fullName evidence="1">Uncharacterized protein</fullName>
    </submittedName>
</protein>
<dbReference type="Proteomes" id="UP000032233">
    <property type="component" value="Unassembled WGS sequence"/>
</dbReference>
<dbReference type="InParanoid" id="A0A0D2JXM3"/>
<keyword evidence="2" id="KW-1185">Reference proteome</keyword>
<evidence type="ECO:0000313" key="2">
    <source>
        <dbReference type="Proteomes" id="UP000032233"/>
    </source>
</evidence>
<organism evidence="1 2">
    <name type="scientific">Dethiosulfatarculus sandiegensis</name>
    <dbReference type="NCBI Taxonomy" id="1429043"/>
    <lineage>
        <taxon>Bacteria</taxon>
        <taxon>Pseudomonadati</taxon>
        <taxon>Thermodesulfobacteriota</taxon>
        <taxon>Desulfarculia</taxon>
        <taxon>Desulfarculales</taxon>
        <taxon>Desulfarculaceae</taxon>
        <taxon>Dethiosulfatarculus</taxon>
    </lineage>
</organism>
<dbReference type="EMBL" id="AZAC01000011">
    <property type="protein sequence ID" value="KIX14335.1"/>
    <property type="molecule type" value="Genomic_DNA"/>
</dbReference>